<comment type="caution">
    <text evidence="1">The sequence shown here is derived from an EMBL/GenBank/DDBJ whole genome shotgun (WGS) entry which is preliminary data.</text>
</comment>
<proteinExistence type="predicted"/>
<sequence>MTHQQDLIKSLFLLLATFGDRTNLQIYANWKCDPTFSTGRMAKLGQMVVALGAVLRPYLDTRPVVGSHSFLLHKSKYLSCLTFGFALLSFPN</sequence>
<name>A0A2K2TJA9_LIMFE</name>
<dbReference type="AlphaFoldDB" id="A0A2K2TJA9"/>
<protein>
    <submittedName>
        <fullName evidence="1">Uncharacterized protein</fullName>
    </submittedName>
</protein>
<gene>
    <name evidence="1" type="ORF">C1Y38_04585</name>
</gene>
<evidence type="ECO:0000313" key="2">
    <source>
        <dbReference type="Proteomes" id="UP000236514"/>
    </source>
</evidence>
<dbReference type="Proteomes" id="UP000236514">
    <property type="component" value="Unassembled WGS sequence"/>
</dbReference>
<organism evidence="1 2">
    <name type="scientific">Limosilactobacillus fermentum</name>
    <name type="common">Lactobacillus fermentum</name>
    <dbReference type="NCBI Taxonomy" id="1613"/>
    <lineage>
        <taxon>Bacteria</taxon>
        <taxon>Bacillati</taxon>
        <taxon>Bacillota</taxon>
        <taxon>Bacilli</taxon>
        <taxon>Lactobacillales</taxon>
        <taxon>Lactobacillaceae</taxon>
        <taxon>Limosilactobacillus</taxon>
    </lineage>
</organism>
<reference evidence="1 2" key="1">
    <citation type="submission" date="2018-01" db="EMBL/GenBank/DDBJ databases">
        <title>Draft genome sequence of the feruloyl esterase-producing strain Lactobacillus fermentum CRL 1446, isolated from artisanal goat milk cheese.</title>
        <authorList>
            <person name="Abeijon Mukdsi M.C."/>
            <person name="Saavedra L."/>
            <person name="Gauffin Cano M.P."/>
            <person name="Hebert E.M."/>
            <person name="Medina R.B."/>
        </authorList>
    </citation>
    <scope>NUCLEOTIDE SEQUENCE [LARGE SCALE GENOMIC DNA]</scope>
    <source>
        <strain evidence="1 2">CRL 1446</strain>
    </source>
</reference>
<accession>A0A2K2TJA9</accession>
<dbReference type="EMBL" id="POTQ01000007">
    <property type="protein sequence ID" value="PNV58042.1"/>
    <property type="molecule type" value="Genomic_DNA"/>
</dbReference>
<evidence type="ECO:0000313" key="1">
    <source>
        <dbReference type="EMBL" id="PNV58042.1"/>
    </source>
</evidence>